<comment type="caution">
    <text evidence="2">The sequence shown here is derived from an EMBL/GenBank/DDBJ whole genome shotgun (WGS) entry which is preliminary data.</text>
</comment>
<sequence length="255" mass="28248">MSRSVTSTSPLPPRTLPREELRLVNRSHPLPAQLAPPSLAPALPGRPDILLESRAAAALTALVGSLGRPGEIVPVSGFRSRQEQQQIWDDSLRDKGADFTAKYVAWPGCSEHETGLAIDLGFNRPPIDFIRPAFPRQGICQRFRERAAAYGFIERYQADKEQITGIGAEPWHFRYVGAPHAALMEARGLALEEYIQLLERCAADGSHLYHEDARGRWELWPVPELPSVFAALPRDAALFHTGAGFLVAALRRTCR</sequence>
<organism evidence="2 3">
    <name type="scientific">Anaerofilum hominis</name>
    <dbReference type="NCBI Taxonomy" id="2763016"/>
    <lineage>
        <taxon>Bacteria</taxon>
        <taxon>Bacillati</taxon>
        <taxon>Bacillota</taxon>
        <taxon>Clostridia</taxon>
        <taxon>Eubacteriales</taxon>
        <taxon>Oscillospiraceae</taxon>
        <taxon>Anaerofilum</taxon>
    </lineage>
</organism>
<protein>
    <submittedName>
        <fullName evidence="2">M15 family metallopeptidase</fullName>
    </submittedName>
</protein>
<evidence type="ECO:0000313" key="2">
    <source>
        <dbReference type="EMBL" id="MBC5581753.1"/>
    </source>
</evidence>
<dbReference type="SUPFAM" id="SSF55166">
    <property type="entry name" value="Hedgehog/DD-peptidase"/>
    <property type="match status" value="1"/>
</dbReference>
<gene>
    <name evidence="2" type="ORF">H8S23_09555</name>
</gene>
<dbReference type="Proteomes" id="UP000659630">
    <property type="component" value="Unassembled WGS sequence"/>
</dbReference>
<dbReference type="GO" id="GO:0008233">
    <property type="term" value="F:peptidase activity"/>
    <property type="evidence" value="ECO:0007669"/>
    <property type="project" value="InterPro"/>
</dbReference>
<accession>A0A923L1L6</accession>
<keyword evidence="3" id="KW-1185">Reference proteome</keyword>
<feature type="domain" description="D-alanyl-D-alanine carboxypeptidase-like core" evidence="1">
    <location>
        <begin position="50"/>
        <end position="177"/>
    </location>
</feature>
<evidence type="ECO:0000259" key="1">
    <source>
        <dbReference type="Pfam" id="PF02557"/>
    </source>
</evidence>
<dbReference type="PANTHER" id="PTHR34385">
    <property type="entry name" value="D-ALANYL-D-ALANINE CARBOXYPEPTIDASE"/>
    <property type="match status" value="1"/>
</dbReference>
<dbReference type="InterPro" id="IPR052179">
    <property type="entry name" value="DD-CPase-like"/>
</dbReference>
<dbReference type="Pfam" id="PF02557">
    <property type="entry name" value="VanY"/>
    <property type="match status" value="1"/>
</dbReference>
<dbReference type="PANTHER" id="PTHR34385:SF1">
    <property type="entry name" value="PEPTIDOGLYCAN L-ALANYL-D-GLUTAMATE ENDOPEPTIDASE CWLK"/>
    <property type="match status" value="1"/>
</dbReference>
<evidence type="ECO:0000313" key="3">
    <source>
        <dbReference type="Proteomes" id="UP000659630"/>
    </source>
</evidence>
<dbReference type="EMBL" id="JACONZ010000003">
    <property type="protein sequence ID" value="MBC5581753.1"/>
    <property type="molecule type" value="Genomic_DNA"/>
</dbReference>
<proteinExistence type="predicted"/>
<dbReference type="GO" id="GO:0006508">
    <property type="term" value="P:proteolysis"/>
    <property type="evidence" value="ECO:0007669"/>
    <property type="project" value="InterPro"/>
</dbReference>
<reference evidence="2" key="1">
    <citation type="submission" date="2020-08" db="EMBL/GenBank/DDBJ databases">
        <title>Genome public.</title>
        <authorList>
            <person name="Liu C."/>
            <person name="Sun Q."/>
        </authorList>
    </citation>
    <scope>NUCLEOTIDE SEQUENCE</scope>
    <source>
        <strain evidence="2">BX8</strain>
    </source>
</reference>
<dbReference type="Gene3D" id="3.30.200.180">
    <property type="match status" value="1"/>
</dbReference>
<dbReference type="AlphaFoldDB" id="A0A923L1L6"/>
<name>A0A923L1L6_9FIRM</name>
<dbReference type="InterPro" id="IPR009045">
    <property type="entry name" value="Zn_M74/Hedgehog-like"/>
</dbReference>
<dbReference type="RefSeq" id="WP_186888117.1">
    <property type="nucleotide sequence ID" value="NZ_JACONZ010000003.1"/>
</dbReference>
<dbReference type="InterPro" id="IPR003709">
    <property type="entry name" value="VanY-like_core_dom"/>
</dbReference>
<dbReference type="CDD" id="cd14849">
    <property type="entry name" value="DD-dipeptidase_VanXYc"/>
    <property type="match status" value="1"/>
</dbReference>
<dbReference type="Gene3D" id="3.30.1380.10">
    <property type="match status" value="1"/>
</dbReference>